<evidence type="ECO:0000259" key="1">
    <source>
        <dbReference type="Pfam" id="PF00535"/>
    </source>
</evidence>
<dbReference type="AlphaFoldDB" id="A0A3D8LGC9"/>
<evidence type="ECO:0000313" key="2">
    <source>
        <dbReference type="EMBL" id="RDV16447.1"/>
    </source>
</evidence>
<gene>
    <name evidence="2" type="ORF">DXT99_04395</name>
</gene>
<keyword evidence="2" id="KW-0808">Transferase</keyword>
<dbReference type="PANTHER" id="PTHR43685:SF2">
    <property type="entry name" value="GLYCOSYLTRANSFERASE 2-LIKE DOMAIN-CONTAINING PROTEIN"/>
    <property type="match status" value="1"/>
</dbReference>
<accession>A0A3D8LGC9</accession>
<dbReference type="PANTHER" id="PTHR43685">
    <property type="entry name" value="GLYCOSYLTRANSFERASE"/>
    <property type="match status" value="1"/>
</dbReference>
<dbReference type="GO" id="GO:0016740">
    <property type="term" value="F:transferase activity"/>
    <property type="evidence" value="ECO:0007669"/>
    <property type="project" value="UniProtKB-KW"/>
</dbReference>
<name>A0A3D8LGC9_9BACT</name>
<dbReference type="InterPro" id="IPR050834">
    <property type="entry name" value="Glycosyltransf_2"/>
</dbReference>
<dbReference type="Pfam" id="PF00535">
    <property type="entry name" value="Glycos_transf_2"/>
    <property type="match status" value="1"/>
</dbReference>
<dbReference type="InterPro" id="IPR029044">
    <property type="entry name" value="Nucleotide-diphossugar_trans"/>
</dbReference>
<sequence>MLVSVIIPTYNHEKYLPQRLESVLNQTFQDFEVIILDDCSPDNSRNILEQYRNHLKVSHIVYNEVNSGSTFKQWNKGIQLAKGEWIWIAESDDKADLRLLATLVSAIQNAPKTGIAYCQSYRMNDKGEVTGDWLDWTDDLDSELFRKDFSMSGVRYIEKYLIHKNTIPNASAVLFKKEHYQSVGGADESIRNCSDWELWLRILLIGDLLHIAEPLNYFRYHNQSVIARAISEKEKNVYLERYDRKMRLRFQENVTKAFRELAAYDKILRQNSDYILEENIYEALTAIRDRNFSGGYSKLKSLFKADVASTAKILTSVILKESIFKEKKEPSVS</sequence>
<dbReference type="Gene3D" id="3.90.550.10">
    <property type="entry name" value="Spore Coat Polysaccharide Biosynthesis Protein SpsA, Chain A"/>
    <property type="match status" value="1"/>
</dbReference>
<proteinExistence type="predicted"/>
<dbReference type="Proteomes" id="UP000256708">
    <property type="component" value="Unassembled WGS sequence"/>
</dbReference>
<organism evidence="2 3">
    <name type="scientific">Pontibacter diazotrophicus</name>
    <dbReference type="NCBI Taxonomy" id="1400979"/>
    <lineage>
        <taxon>Bacteria</taxon>
        <taxon>Pseudomonadati</taxon>
        <taxon>Bacteroidota</taxon>
        <taxon>Cytophagia</taxon>
        <taxon>Cytophagales</taxon>
        <taxon>Hymenobacteraceae</taxon>
        <taxon>Pontibacter</taxon>
    </lineage>
</organism>
<protein>
    <submittedName>
        <fullName evidence="2">Glycosyltransferase</fullName>
    </submittedName>
</protein>
<dbReference type="EMBL" id="QRGR01000004">
    <property type="protein sequence ID" value="RDV16447.1"/>
    <property type="molecule type" value="Genomic_DNA"/>
</dbReference>
<keyword evidence="3" id="KW-1185">Reference proteome</keyword>
<dbReference type="InterPro" id="IPR001173">
    <property type="entry name" value="Glyco_trans_2-like"/>
</dbReference>
<dbReference type="SUPFAM" id="SSF53448">
    <property type="entry name" value="Nucleotide-diphospho-sugar transferases"/>
    <property type="match status" value="1"/>
</dbReference>
<dbReference type="RefSeq" id="WP_115564307.1">
    <property type="nucleotide sequence ID" value="NZ_QRGR01000004.1"/>
</dbReference>
<comment type="caution">
    <text evidence="2">The sequence shown here is derived from an EMBL/GenBank/DDBJ whole genome shotgun (WGS) entry which is preliminary data.</text>
</comment>
<feature type="domain" description="Glycosyltransferase 2-like" evidence="1">
    <location>
        <begin position="4"/>
        <end position="129"/>
    </location>
</feature>
<reference evidence="3" key="1">
    <citation type="submission" date="2018-08" db="EMBL/GenBank/DDBJ databases">
        <authorList>
            <person name="Liu Z.-W."/>
            <person name="Du Z.-J."/>
        </authorList>
    </citation>
    <scope>NUCLEOTIDE SEQUENCE [LARGE SCALE GENOMIC DNA]</scope>
    <source>
        <strain evidence="3">H4X</strain>
    </source>
</reference>
<evidence type="ECO:0000313" key="3">
    <source>
        <dbReference type="Proteomes" id="UP000256708"/>
    </source>
</evidence>
<dbReference type="OrthoDB" id="9815829at2"/>